<dbReference type="PANTHER" id="PTHR42776">
    <property type="entry name" value="SERINE PEPTIDASE S9 FAMILY MEMBER"/>
    <property type="match status" value="1"/>
</dbReference>
<evidence type="ECO:0000256" key="1">
    <source>
        <dbReference type="ARBA" id="ARBA00022801"/>
    </source>
</evidence>
<sequence length="631" mass="70489">MRRPQPNDVYLFKLIHQARTNGRLTAFTVTQMRENEYVSDIWMSDGAKAWQFTRGGSDSSPAWSPEGSRIAFLSRRGAKPEERWVQLMVADIANLAGEARPLAKREGISNIKWSRDGKFIYFTGPVGKVDEDVKVIERIPIWFNGRGFTYGVRNHLFRVDAETGDVQQLTSGDVDVVAFDVIDDVILAISSQELKPFETEIHVLRGFRMERVSKERLSVESITWLPGEEGALAVGNDLHRGTVTHNRLLRVDLDGSVKDLLGDFPLEVGNSLNSDMRGSPPDVRVDIDGSLALFPVNEAGSVNLYGLDLSLGRLRRVTEGEWSVESFSSRNGLLAFTAMDAAAPAELFLMDAGKPRRVTSFNDGVTSSLQLSRPTHFKFNASDGAAIDGWVMMSPANEGRRAAVVEIHGGPKTMYGNAFMFEFHLLSSEFAVIYMNPRGSAGYDEAFADIRGHYGERDFMDIMEGVDYAASKFPIDRSRIGVIGGSYGGFMVNWIVTHTNKFKAAISERSISNWLHFFGTSDIGFFFGNDHVAGDLSSDPWGNQSKFLEKSPITYVKSVETPIMIIHSTEDYRCYVGEAIQFFTALRYNGKAARLVLFPGENHDLSRTGKPLHRVDRLTKIMDWFIDHLNK</sequence>
<dbReference type="InterPro" id="IPR011042">
    <property type="entry name" value="6-blade_b-propeller_TolB-like"/>
</dbReference>
<dbReference type="InterPro" id="IPR001375">
    <property type="entry name" value="Peptidase_S9_cat"/>
</dbReference>
<reference evidence="4" key="2">
    <citation type="submission" date="2020-09" db="EMBL/GenBank/DDBJ databases">
        <authorList>
            <person name="Sun Q."/>
            <person name="Ohkuma M."/>
        </authorList>
    </citation>
    <scope>NUCLEOTIDE SEQUENCE</scope>
    <source>
        <strain evidence="4">JCM 10088</strain>
    </source>
</reference>
<dbReference type="PANTHER" id="PTHR42776:SF27">
    <property type="entry name" value="DIPEPTIDYL PEPTIDASE FAMILY MEMBER 6"/>
    <property type="match status" value="1"/>
</dbReference>
<dbReference type="Gene3D" id="3.40.50.1820">
    <property type="entry name" value="alpha/beta hydrolase"/>
    <property type="match status" value="1"/>
</dbReference>
<dbReference type="EMBL" id="BMNL01000004">
    <property type="protein sequence ID" value="GGP22469.1"/>
    <property type="molecule type" value="Genomic_DNA"/>
</dbReference>
<keyword evidence="5" id="KW-1185">Reference proteome</keyword>
<organism evidence="4 5">
    <name type="scientific">Thermocladium modestius</name>
    <dbReference type="NCBI Taxonomy" id="62609"/>
    <lineage>
        <taxon>Archaea</taxon>
        <taxon>Thermoproteota</taxon>
        <taxon>Thermoprotei</taxon>
        <taxon>Thermoproteales</taxon>
        <taxon>Thermoproteaceae</taxon>
        <taxon>Thermocladium</taxon>
    </lineage>
</organism>
<keyword evidence="2" id="KW-0645">Protease</keyword>
<dbReference type="SUPFAM" id="SSF82171">
    <property type="entry name" value="DPP6 N-terminal domain-like"/>
    <property type="match status" value="1"/>
</dbReference>
<dbReference type="Pfam" id="PF00326">
    <property type="entry name" value="Peptidase_S9"/>
    <property type="match status" value="1"/>
</dbReference>
<protein>
    <submittedName>
        <fullName evidence="4">Peptidase S9</fullName>
    </submittedName>
</protein>
<dbReference type="Proteomes" id="UP000610960">
    <property type="component" value="Unassembled WGS sequence"/>
</dbReference>
<dbReference type="GO" id="GO:0006508">
    <property type="term" value="P:proteolysis"/>
    <property type="evidence" value="ECO:0007669"/>
    <property type="project" value="InterPro"/>
</dbReference>
<dbReference type="SUPFAM" id="SSF53474">
    <property type="entry name" value="alpha/beta-Hydrolases"/>
    <property type="match status" value="1"/>
</dbReference>
<feature type="domain" description="Peptidase S9 prolyl oligopeptidase catalytic" evidence="3">
    <location>
        <begin position="418"/>
        <end position="630"/>
    </location>
</feature>
<dbReference type="Gene3D" id="2.120.10.30">
    <property type="entry name" value="TolB, C-terminal domain"/>
    <property type="match status" value="1"/>
</dbReference>
<proteinExistence type="predicted"/>
<gene>
    <name evidence="4" type="ORF">GCM10007981_18660</name>
</gene>
<keyword evidence="2" id="KW-0720">Serine protease</keyword>
<dbReference type="Pfam" id="PF07676">
    <property type="entry name" value="PD40"/>
    <property type="match status" value="1"/>
</dbReference>
<dbReference type="GO" id="GO:0004252">
    <property type="term" value="F:serine-type endopeptidase activity"/>
    <property type="evidence" value="ECO:0007669"/>
    <property type="project" value="TreeGrafter"/>
</dbReference>
<evidence type="ECO:0000313" key="4">
    <source>
        <dbReference type="EMBL" id="GGP22469.1"/>
    </source>
</evidence>
<dbReference type="OrthoDB" id="25019at2157"/>
<evidence type="ECO:0000256" key="2">
    <source>
        <dbReference type="ARBA" id="ARBA00022825"/>
    </source>
</evidence>
<comment type="caution">
    <text evidence="4">The sequence shown here is derived from an EMBL/GenBank/DDBJ whole genome shotgun (WGS) entry which is preliminary data.</text>
</comment>
<evidence type="ECO:0000313" key="5">
    <source>
        <dbReference type="Proteomes" id="UP000610960"/>
    </source>
</evidence>
<dbReference type="RefSeq" id="WP_188597124.1">
    <property type="nucleotide sequence ID" value="NZ_BMNL01000004.1"/>
</dbReference>
<reference evidence="4" key="1">
    <citation type="journal article" date="2014" name="Int. J. Syst. Evol. Microbiol.">
        <title>Complete genome sequence of Corynebacterium casei LMG S-19264T (=DSM 44701T), isolated from a smear-ripened cheese.</title>
        <authorList>
            <consortium name="US DOE Joint Genome Institute (JGI-PGF)"/>
            <person name="Walter F."/>
            <person name="Albersmeier A."/>
            <person name="Kalinowski J."/>
            <person name="Ruckert C."/>
        </authorList>
    </citation>
    <scope>NUCLEOTIDE SEQUENCE</scope>
    <source>
        <strain evidence="4">JCM 10088</strain>
    </source>
</reference>
<accession>A0A830GXP2</accession>
<evidence type="ECO:0000259" key="3">
    <source>
        <dbReference type="Pfam" id="PF00326"/>
    </source>
</evidence>
<dbReference type="InterPro" id="IPR029058">
    <property type="entry name" value="AB_hydrolase_fold"/>
</dbReference>
<dbReference type="AlphaFoldDB" id="A0A830GXP2"/>
<dbReference type="InterPro" id="IPR011659">
    <property type="entry name" value="WD40"/>
</dbReference>
<name>A0A830GXP2_9CREN</name>
<keyword evidence="1" id="KW-0378">Hydrolase</keyword>